<dbReference type="AlphaFoldDB" id="A0AAD4GN82"/>
<protein>
    <recommendedName>
        <fullName evidence="1">DUF7730 domain-containing protein</fullName>
    </recommendedName>
</protein>
<organism evidence="2 3">
    <name type="scientific">Aspergillus nanangensis</name>
    <dbReference type="NCBI Taxonomy" id="2582783"/>
    <lineage>
        <taxon>Eukaryota</taxon>
        <taxon>Fungi</taxon>
        <taxon>Dikarya</taxon>
        <taxon>Ascomycota</taxon>
        <taxon>Pezizomycotina</taxon>
        <taxon>Eurotiomycetes</taxon>
        <taxon>Eurotiomycetidae</taxon>
        <taxon>Eurotiales</taxon>
        <taxon>Aspergillaceae</taxon>
        <taxon>Aspergillus</taxon>
        <taxon>Aspergillus subgen. Circumdati</taxon>
    </lineage>
</organism>
<gene>
    <name evidence="2" type="ORF">FE257_003869</name>
</gene>
<proteinExistence type="predicted"/>
<evidence type="ECO:0000313" key="3">
    <source>
        <dbReference type="Proteomes" id="UP001194746"/>
    </source>
</evidence>
<reference evidence="2" key="2">
    <citation type="submission" date="2020-02" db="EMBL/GenBank/DDBJ databases">
        <authorList>
            <person name="Gilchrist C.L.M."/>
            <person name="Chooi Y.-H."/>
        </authorList>
    </citation>
    <scope>NUCLEOTIDE SEQUENCE</scope>
    <source>
        <strain evidence="2">MST-FP2251</strain>
    </source>
</reference>
<evidence type="ECO:0000259" key="1">
    <source>
        <dbReference type="Pfam" id="PF24864"/>
    </source>
</evidence>
<keyword evidence="3" id="KW-1185">Reference proteome</keyword>
<feature type="domain" description="DUF7730" evidence="1">
    <location>
        <begin position="7"/>
        <end position="173"/>
    </location>
</feature>
<dbReference type="PANTHER" id="PTHR38790">
    <property type="entry name" value="2EXR DOMAIN-CONTAINING PROTEIN-RELATED"/>
    <property type="match status" value="1"/>
</dbReference>
<comment type="caution">
    <text evidence="2">The sequence shown here is derived from an EMBL/GenBank/DDBJ whole genome shotgun (WGS) entry which is preliminary data.</text>
</comment>
<reference evidence="2" key="1">
    <citation type="journal article" date="2019" name="Beilstein J. Org. Chem.">
        <title>Nanangenines: drimane sesquiterpenoids as the dominant metabolite cohort of a novel Australian fungus, Aspergillus nanangensis.</title>
        <authorList>
            <person name="Lacey H.J."/>
            <person name="Gilchrist C.L.M."/>
            <person name="Crombie A."/>
            <person name="Kalaitzis J.A."/>
            <person name="Vuong D."/>
            <person name="Rutledge P.J."/>
            <person name="Turner P."/>
            <person name="Pitt J.I."/>
            <person name="Lacey E."/>
            <person name="Chooi Y.H."/>
            <person name="Piggott A.M."/>
        </authorList>
    </citation>
    <scope>NUCLEOTIDE SEQUENCE</scope>
    <source>
        <strain evidence="2">MST-FP2251</strain>
    </source>
</reference>
<dbReference type="InterPro" id="IPR056632">
    <property type="entry name" value="DUF7730"/>
</dbReference>
<dbReference type="PANTHER" id="PTHR38790:SF8">
    <property type="entry name" value="F-BOX DOMAIN-CONTAINING PROTEIN"/>
    <property type="match status" value="1"/>
</dbReference>
<dbReference type="Pfam" id="PF24864">
    <property type="entry name" value="DUF7730"/>
    <property type="match status" value="1"/>
</dbReference>
<evidence type="ECO:0000313" key="2">
    <source>
        <dbReference type="EMBL" id="KAF9883182.1"/>
    </source>
</evidence>
<dbReference type="Proteomes" id="UP001194746">
    <property type="component" value="Unassembled WGS sequence"/>
</dbReference>
<sequence>MPTLSPFQRLPPEIRYQIYEDLFPPCRVQIIRRKDVGPARKSHYRLYHRPCRIRDTQTQRVTGTSRTARRTASTLLALTMTCRVVYCETIFLLYSSMQFIFTSTKAVSRFLKTTRPDAQAAIQHIELSHIMYNEPKLTVNRIYKERSDRAWYDVCKLMAKATKSLRVLHFRLRIRDWPIRLQVGERWSLPLAEFGDREERLHYVDIQLKTPMFDRAEVQAVARELEATLMDPAEFQMREDERLARKLSPAKKARNVLRLVFDMS</sequence>
<dbReference type="EMBL" id="VCAU01000178">
    <property type="protein sequence ID" value="KAF9883182.1"/>
    <property type="molecule type" value="Genomic_DNA"/>
</dbReference>
<name>A0AAD4GN82_ASPNN</name>
<accession>A0AAD4GN82</accession>